<evidence type="ECO:0000313" key="3">
    <source>
        <dbReference type="Proteomes" id="UP000030693"/>
    </source>
</evidence>
<organism evidence="2">
    <name type="scientific">Fonticula alba</name>
    <name type="common">Slime mold</name>
    <dbReference type="NCBI Taxonomy" id="691883"/>
    <lineage>
        <taxon>Eukaryota</taxon>
        <taxon>Rotosphaerida</taxon>
        <taxon>Fonticulaceae</taxon>
        <taxon>Fonticula</taxon>
    </lineage>
</organism>
<sequence length="590" mass="58452">MFLPPGQSFELDGPEAPTDGLDAGHFLLWDAPRGGLPLATAGRPRGQLLTLQQQQQIYRQRMAAGGGSGVPGSASAAASGAGTASGAPHDPTMPDVNDDGITEGDIIRDSWILGIDNRKEHAIRKKRAEADAARVRLEASATRSFLKDYARRRDWVSQSIPSTVTSSAMGHIAAAAAAPARCSACATAAAAGQPPPQPSCLECPPVDPSAAAASISPSSAGGTEPGGPVAPPTPIAEPPSRVLAFGRVRVGPLGPGAAQSVPPDFGSAFAAPSPHQVKYSSPATTGSGVHPPAGADPALPASDGLPQPVTMTPGPVPSSSSSSPTAAIAAAAAAAAAAHVGGEVAPVPQVAVTEPPVFEGVGPRPLVATRDLAGRRVASPGTSSKPVITVRQTGFQVTSTPLPGATVSGSLLSSSPVGGRSPSPASGGLSSSPLTSFVQSGGFATNTGGPGSTGAPVRAHATPVFSPPLSPSTSPMSTAAIGTATMTVTTAATPASAIAGVAATTAPPTVIDAGLGKVASSSGPSVQPFPQADVGRPTSALTATIQAKSTRQDQPIRARRDSVINDILNQQWHRESDTGSGPSLSHATQS</sequence>
<evidence type="ECO:0000313" key="2">
    <source>
        <dbReference type="EMBL" id="KCV68318.1"/>
    </source>
</evidence>
<feature type="compositionally biased region" description="Polar residues" evidence="1">
    <location>
        <begin position="278"/>
        <end position="287"/>
    </location>
</feature>
<evidence type="ECO:0000256" key="1">
    <source>
        <dbReference type="SAM" id="MobiDB-lite"/>
    </source>
</evidence>
<dbReference type="AlphaFoldDB" id="A0A058Z305"/>
<dbReference type="GeneID" id="20529961"/>
<feature type="compositionally biased region" description="Polar residues" evidence="1">
    <location>
        <begin position="437"/>
        <end position="447"/>
    </location>
</feature>
<proteinExistence type="predicted"/>
<accession>A0A058Z305</accession>
<dbReference type="Proteomes" id="UP000030693">
    <property type="component" value="Unassembled WGS sequence"/>
</dbReference>
<gene>
    <name evidence="2" type="ORF">H696_05236</name>
</gene>
<dbReference type="EMBL" id="KB932209">
    <property type="protein sequence ID" value="KCV68318.1"/>
    <property type="molecule type" value="Genomic_DNA"/>
</dbReference>
<feature type="compositionally biased region" description="Low complexity" evidence="1">
    <location>
        <begin position="207"/>
        <end position="220"/>
    </location>
</feature>
<feature type="region of interest" description="Disordered" evidence="1">
    <location>
        <begin position="264"/>
        <end position="323"/>
    </location>
</feature>
<protein>
    <submittedName>
        <fullName evidence="2">Uncharacterized protein</fullName>
    </submittedName>
</protein>
<keyword evidence="3" id="KW-1185">Reference proteome</keyword>
<feature type="region of interest" description="Disordered" evidence="1">
    <location>
        <begin position="398"/>
        <end position="458"/>
    </location>
</feature>
<name>A0A058Z305_FONAL</name>
<feature type="region of interest" description="Disordered" evidence="1">
    <location>
        <begin position="567"/>
        <end position="590"/>
    </location>
</feature>
<feature type="compositionally biased region" description="Pro residues" evidence="1">
    <location>
        <begin position="228"/>
        <end position="237"/>
    </location>
</feature>
<dbReference type="STRING" id="691883.A0A058Z305"/>
<dbReference type="OMA" id="WRESTVE"/>
<feature type="region of interest" description="Disordered" evidence="1">
    <location>
        <begin position="207"/>
        <end position="238"/>
    </location>
</feature>
<feature type="compositionally biased region" description="Low complexity" evidence="1">
    <location>
        <begin position="404"/>
        <end position="436"/>
    </location>
</feature>
<dbReference type="RefSeq" id="XP_009497372.1">
    <property type="nucleotide sequence ID" value="XM_009499097.1"/>
</dbReference>
<feature type="compositionally biased region" description="Low complexity" evidence="1">
    <location>
        <begin position="71"/>
        <end position="87"/>
    </location>
</feature>
<feature type="region of interest" description="Disordered" evidence="1">
    <location>
        <begin position="62"/>
        <end position="101"/>
    </location>
</feature>
<feature type="compositionally biased region" description="Polar residues" evidence="1">
    <location>
        <begin position="578"/>
        <end position="590"/>
    </location>
</feature>
<reference evidence="2" key="1">
    <citation type="submission" date="2013-04" db="EMBL/GenBank/DDBJ databases">
        <title>The Genome Sequence of Fonticula alba ATCC 38817.</title>
        <authorList>
            <consortium name="The Broad Institute Genomics Platform"/>
            <person name="Russ C."/>
            <person name="Cuomo C."/>
            <person name="Burger G."/>
            <person name="Gray M.W."/>
            <person name="Holland P.W.H."/>
            <person name="King N."/>
            <person name="Lang F.B.F."/>
            <person name="Roger A.J."/>
            <person name="Ruiz-Trillo I."/>
            <person name="Brown M."/>
            <person name="Walker B."/>
            <person name="Young S."/>
            <person name="Zeng Q."/>
            <person name="Gargeya S."/>
            <person name="Fitzgerald M."/>
            <person name="Haas B."/>
            <person name="Abouelleil A."/>
            <person name="Allen A.W."/>
            <person name="Alvarado L."/>
            <person name="Arachchi H.M."/>
            <person name="Berlin A.M."/>
            <person name="Chapman S.B."/>
            <person name="Gainer-Dewar J."/>
            <person name="Goldberg J."/>
            <person name="Griggs A."/>
            <person name="Gujja S."/>
            <person name="Hansen M."/>
            <person name="Howarth C."/>
            <person name="Imamovic A."/>
            <person name="Ireland A."/>
            <person name="Larimer J."/>
            <person name="McCowan C."/>
            <person name="Murphy C."/>
            <person name="Pearson M."/>
            <person name="Poon T.W."/>
            <person name="Priest M."/>
            <person name="Roberts A."/>
            <person name="Saif S."/>
            <person name="Shea T."/>
            <person name="Sisk P."/>
            <person name="Sykes S."/>
            <person name="Wortman J."/>
            <person name="Nusbaum C."/>
            <person name="Birren B."/>
        </authorList>
    </citation>
    <scope>NUCLEOTIDE SEQUENCE [LARGE SCALE GENOMIC DNA]</scope>
    <source>
        <strain evidence="2">ATCC 38817</strain>
    </source>
</reference>